<dbReference type="FunFam" id="3.30.2460.20:FF:000001">
    <property type="entry name" value="Wnt homolog"/>
    <property type="match status" value="1"/>
</dbReference>
<dbReference type="Pfam" id="PF00110">
    <property type="entry name" value="wnt"/>
    <property type="match status" value="1"/>
</dbReference>
<dbReference type="GO" id="GO:0005615">
    <property type="term" value="C:extracellular space"/>
    <property type="evidence" value="ECO:0007669"/>
    <property type="project" value="TreeGrafter"/>
</dbReference>
<dbReference type="Proteomes" id="UP000492821">
    <property type="component" value="Unassembled WGS sequence"/>
</dbReference>
<evidence type="ECO:0000256" key="8">
    <source>
        <dbReference type="ARBA" id="ARBA00023180"/>
    </source>
</evidence>
<comment type="subcellular location">
    <subcellularLocation>
        <location evidence="1 10">Secreted</location>
        <location evidence="1 10">Extracellular space</location>
        <location evidence="1 10">Extracellular matrix</location>
    </subcellularLocation>
</comment>
<protein>
    <recommendedName>
        <fullName evidence="10">Protein Wnt</fullName>
    </recommendedName>
</protein>
<evidence type="ECO:0000256" key="7">
    <source>
        <dbReference type="ARBA" id="ARBA00023157"/>
    </source>
</evidence>
<keyword evidence="7" id="KW-1015">Disulfide bond</keyword>
<evidence type="ECO:0000256" key="3">
    <source>
        <dbReference type="ARBA" id="ARBA00022473"/>
    </source>
</evidence>
<dbReference type="GO" id="GO:0005125">
    <property type="term" value="F:cytokine activity"/>
    <property type="evidence" value="ECO:0007669"/>
    <property type="project" value="TreeGrafter"/>
</dbReference>
<dbReference type="AlphaFoldDB" id="A0A7E4UQR4"/>
<comment type="similarity">
    <text evidence="2 10">Belongs to the Wnt family.</text>
</comment>
<dbReference type="WBParaSite" id="Pan_g11366.t1">
    <property type="protein sequence ID" value="Pan_g11366.t1"/>
    <property type="gene ID" value="Pan_g11366"/>
</dbReference>
<dbReference type="GO" id="GO:0005109">
    <property type="term" value="F:frizzled binding"/>
    <property type="evidence" value="ECO:0007669"/>
    <property type="project" value="TreeGrafter"/>
</dbReference>
<keyword evidence="5" id="KW-0272">Extracellular matrix</keyword>
<evidence type="ECO:0000313" key="12">
    <source>
        <dbReference type="Proteomes" id="UP000492821"/>
    </source>
</evidence>
<evidence type="ECO:0000256" key="1">
    <source>
        <dbReference type="ARBA" id="ARBA00004498"/>
    </source>
</evidence>
<dbReference type="GO" id="GO:0045165">
    <property type="term" value="P:cell fate commitment"/>
    <property type="evidence" value="ECO:0007669"/>
    <property type="project" value="TreeGrafter"/>
</dbReference>
<dbReference type="InterPro" id="IPR005817">
    <property type="entry name" value="Wnt"/>
</dbReference>
<keyword evidence="8" id="KW-0325">Glycoprotein</keyword>
<evidence type="ECO:0000256" key="2">
    <source>
        <dbReference type="ARBA" id="ARBA00005683"/>
    </source>
</evidence>
<dbReference type="SMART" id="SM00097">
    <property type="entry name" value="WNT1"/>
    <property type="match status" value="1"/>
</dbReference>
<evidence type="ECO:0000256" key="4">
    <source>
        <dbReference type="ARBA" id="ARBA00022525"/>
    </source>
</evidence>
<evidence type="ECO:0000256" key="11">
    <source>
        <dbReference type="SAM" id="SignalP"/>
    </source>
</evidence>
<reference evidence="13" key="2">
    <citation type="submission" date="2020-10" db="UniProtKB">
        <authorList>
            <consortium name="WormBaseParasite"/>
        </authorList>
    </citation>
    <scope>IDENTIFICATION</scope>
</reference>
<dbReference type="PANTHER" id="PTHR12027">
    <property type="entry name" value="WNT RELATED"/>
    <property type="match status" value="1"/>
</dbReference>
<keyword evidence="12" id="KW-1185">Reference proteome</keyword>
<feature type="chain" id="PRO_5028928084" description="Protein Wnt" evidence="11">
    <location>
        <begin position="24"/>
        <end position="373"/>
    </location>
</feature>
<reference evidence="12" key="1">
    <citation type="journal article" date="2013" name="Genetics">
        <title>The draft genome and transcriptome of Panagrellus redivivus are shaped by the harsh demands of a free-living lifestyle.</title>
        <authorList>
            <person name="Srinivasan J."/>
            <person name="Dillman A.R."/>
            <person name="Macchietto M.G."/>
            <person name="Heikkinen L."/>
            <person name="Lakso M."/>
            <person name="Fracchia K.M."/>
            <person name="Antoshechkin I."/>
            <person name="Mortazavi A."/>
            <person name="Wong G."/>
            <person name="Sternberg P.W."/>
        </authorList>
    </citation>
    <scope>NUCLEOTIDE SEQUENCE [LARGE SCALE GENOMIC DNA]</scope>
    <source>
        <strain evidence="12">MT8872</strain>
    </source>
</reference>
<dbReference type="GO" id="GO:0060070">
    <property type="term" value="P:canonical Wnt signaling pathway"/>
    <property type="evidence" value="ECO:0007669"/>
    <property type="project" value="TreeGrafter"/>
</dbReference>
<comment type="function">
    <text evidence="10">Ligand for members of the frizzled family of seven transmembrane receptors.</text>
</comment>
<dbReference type="GO" id="GO:0030182">
    <property type="term" value="P:neuron differentiation"/>
    <property type="evidence" value="ECO:0007669"/>
    <property type="project" value="TreeGrafter"/>
</dbReference>
<dbReference type="CDD" id="cd19337">
    <property type="entry name" value="Wnt_Wnt5"/>
    <property type="match status" value="1"/>
</dbReference>
<dbReference type="InterPro" id="IPR043158">
    <property type="entry name" value="Wnt_C"/>
</dbReference>
<dbReference type="PRINTS" id="PR01349">
    <property type="entry name" value="WNTPROTEIN"/>
</dbReference>
<dbReference type="PANTHER" id="PTHR12027:SF77">
    <property type="entry name" value="PROTEIN WNT-5"/>
    <property type="match status" value="1"/>
</dbReference>
<evidence type="ECO:0000313" key="13">
    <source>
        <dbReference type="WBParaSite" id="Pan_g11366.t1"/>
    </source>
</evidence>
<name>A0A7E4UQR4_PANRE</name>
<keyword evidence="11" id="KW-0732">Signal</keyword>
<proteinExistence type="inferred from homology"/>
<keyword evidence="6 10" id="KW-0879">Wnt signaling pathway</keyword>
<sequence>MHPCLASFRLAQIIAFLIGSAYCIDVSWWSSVAQLSASNAVHQTKQPFCNNLQGLSPGQAKICELFIDHMPAVGQGAKQAIEECEHQFKDKRWNCSTPPEAGVIGPIHKLGTKEAAFTYAILSAGVTHEIGRRCRLGQLKSCGCSDASKIPSTTVPSGINEEWTWGGCGDNVDYGSRFSRNFIDVREKEESVKRSETTGRSLMNRWNNEVGRKILKRNTKPKCKCHGVSGSCNMKTCWMQLPSMRHVGEILQEKYKTAKRIQINARGNMQFESQPIKRNPNKKKKSVATDLVFLDDSPDYCEADRQQGTVGTKDRRCQNSDPRAPDHCNLLCCGRGYNSYLDNVSYKCNCKFKWCCEVVCEQCKNQTQIHVCK</sequence>
<evidence type="ECO:0000256" key="6">
    <source>
        <dbReference type="ARBA" id="ARBA00022687"/>
    </source>
</evidence>
<dbReference type="PROSITE" id="PS00246">
    <property type="entry name" value="WNT1"/>
    <property type="match status" value="1"/>
</dbReference>
<accession>A0A7E4UQR4</accession>
<organism evidence="12 13">
    <name type="scientific">Panagrellus redivivus</name>
    <name type="common">Microworm</name>
    <dbReference type="NCBI Taxonomy" id="6233"/>
    <lineage>
        <taxon>Eukaryota</taxon>
        <taxon>Metazoa</taxon>
        <taxon>Ecdysozoa</taxon>
        <taxon>Nematoda</taxon>
        <taxon>Chromadorea</taxon>
        <taxon>Rhabditida</taxon>
        <taxon>Tylenchina</taxon>
        <taxon>Panagrolaimomorpha</taxon>
        <taxon>Panagrolaimoidea</taxon>
        <taxon>Panagrolaimidae</taxon>
        <taxon>Panagrellus</taxon>
    </lineage>
</organism>
<keyword evidence="3 10" id="KW-0217">Developmental protein</keyword>
<dbReference type="Gene3D" id="3.30.2460.20">
    <property type="match status" value="1"/>
</dbReference>
<keyword evidence="9" id="KW-0449">Lipoprotein</keyword>
<keyword evidence="4" id="KW-0964">Secreted</keyword>
<dbReference type="InterPro" id="IPR018161">
    <property type="entry name" value="Wnt_CS"/>
</dbReference>
<dbReference type="GO" id="GO:0000902">
    <property type="term" value="P:cell morphogenesis"/>
    <property type="evidence" value="ECO:0007669"/>
    <property type="project" value="UniProtKB-ARBA"/>
</dbReference>
<evidence type="ECO:0000256" key="10">
    <source>
        <dbReference type="RuleBase" id="RU003500"/>
    </source>
</evidence>
<evidence type="ECO:0000256" key="9">
    <source>
        <dbReference type="ARBA" id="ARBA00023288"/>
    </source>
</evidence>
<evidence type="ECO:0000256" key="5">
    <source>
        <dbReference type="ARBA" id="ARBA00022530"/>
    </source>
</evidence>
<feature type="signal peptide" evidence="11">
    <location>
        <begin position="1"/>
        <end position="23"/>
    </location>
</feature>